<keyword evidence="3" id="KW-1185">Reference proteome</keyword>
<feature type="chain" id="PRO_5046400043" evidence="1">
    <location>
        <begin position="27"/>
        <end position="112"/>
    </location>
</feature>
<proteinExistence type="predicted"/>
<keyword evidence="1" id="KW-0732">Signal</keyword>
<evidence type="ECO:0000256" key="1">
    <source>
        <dbReference type="SAM" id="SignalP"/>
    </source>
</evidence>
<dbReference type="RefSeq" id="WP_125694563.1">
    <property type="nucleotide sequence ID" value="NZ_JBHSSK010000005.1"/>
</dbReference>
<dbReference type="Proteomes" id="UP001596254">
    <property type="component" value="Unassembled WGS sequence"/>
</dbReference>
<evidence type="ECO:0000313" key="2">
    <source>
        <dbReference type="EMBL" id="MFC6206168.1"/>
    </source>
</evidence>
<protein>
    <submittedName>
        <fullName evidence="2">Uncharacterized protein</fullName>
    </submittedName>
</protein>
<sequence length="112" mass="13267">MKKILLLLIAMTAVGISTALPAPVQAATWHSTAIPHKMRGYWTARDNHSQGVHIYKHKIHYTGEKTVKVKWRYVGNHKYHFKYAHSQGFTINLHYYGRHKITMNSYWHNYYR</sequence>
<evidence type="ECO:0000313" key="3">
    <source>
        <dbReference type="Proteomes" id="UP001596254"/>
    </source>
</evidence>
<dbReference type="EMBL" id="JBHSSK010000005">
    <property type="protein sequence ID" value="MFC6206168.1"/>
    <property type="molecule type" value="Genomic_DNA"/>
</dbReference>
<reference evidence="3" key="1">
    <citation type="journal article" date="2019" name="Int. J. Syst. Evol. Microbiol.">
        <title>The Global Catalogue of Microorganisms (GCM) 10K type strain sequencing project: providing services to taxonomists for standard genome sequencing and annotation.</title>
        <authorList>
            <consortium name="The Broad Institute Genomics Platform"/>
            <consortium name="The Broad Institute Genome Sequencing Center for Infectious Disease"/>
            <person name="Wu L."/>
            <person name="Ma J."/>
        </authorList>
    </citation>
    <scope>NUCLEOTIDE SEQUENCE [LARGE SCALE GENOMIC DNA]</scope>
    <source>
        <strain evidence="3">CCM 8905</strain>
    </source>
</reference>
<accession>A0ABW1SQ26</accession>
<gene>
    <name evidence="2" type="ORF">ACFP1G_01585</name>
</gene>
<name>A0ABW1SQ26_9LACO</name>
<organism evidence="2 3">
    <name type="scientific">Levilactobacillus tongjiangensis</name>
    <dbReference type="NCBI Taxonomy" id="2486023"/>
    <lineage>
        <taxon>Bacteria</taxon>
        <taxon>Bacillati</taxon>
        <taxon>Bacillota</taxon>
        <taxon>Bacilli</taxon>
        <taxon>Lactobacillales</taxon>
        <taxon>Lactobacillaceae</taxon>
        <taxon>Levilactobacillus</taxon>
    </lineage>
</organism>
<feature type="signal peptide" evidence="1">
    <location>
        <begin position="1"/>
        <end position="26"/>
    </location>
</feature>
<comment type="caution">
    <text evidence="2">The sequence shown here is derived from an EMBL/GenBank/DDBJ whole genome shotgun (WGS) entry which is preliminary data.</text>
</comment>